<dbReference type="Proteomes" id="UP001595803">
    <property type="component" value="Unassembled WGS sequence"/>
</dbReference>
<name>A0ABV7Z7L3_9DEIO</name>
<evidence type="ECO:0008006" key="4">
    <source>
        <dbReference type="Google" id="ProtNLM"/>
    </source>
</evidence>
<dbReference type="EMBL" id="JBHRZG010000007">
    <property type="protein sequence ID" value="MFC3832665.1"/>
    <property type="molecule type" value="Genomic_DNA"/>
</dbReference>
<evidence type="ECO:0000256" key="1">
    <source>
        <dbReference type="SAM" id="MobiDB-lite"/>
    </source>
</evidence>
<proteinExistence type="predicted"/>
<comment type="caution">
    <text evidence="2">The sequence shown here is derived from an EMBL/GenBank/DDBJ whole genome shotgun (WGS) entry which is preliminary data.</text>
</comment>
<organism evidence="2 3">
    <name type="scientific">Deinococcus rufus</name>
    <dbReference type="NCBI Taxonomy" id="2136097"/>
    <lineage>
        <taxon>Bacteria</taxon>
        <taxon>Thermotogati</taxon>
        <taxon>Deinococcota</taxon>
        <taxon>Deinococci</taxon>
        <taxon>Deinococcales</taxon>
        <taxon>Deinococcaceae</taxon>
        <taxon>Deinococcus</taxon>
    </lineage>
</organism>
<evidence type="ECO:0000313" key="3">
    <source>
        <dbReference type="Proteomes" id="UP001595803"/>
    </source>
</evidence>
<keyword evidence="3" id="KW-1185">Reference proteome</keyword>
<evidence type="ECO:0000313" key="2">
    <source>
        <dbReference type="EMBL" id="MFC3832665.1"/>
    </source>
</evidence>
<accession>A0ABV7Z7L3</accession>
<feature type="region of interest" description="Disordered" evidence="1">
    <location>
        <begin position="1"/>
        <end position="21"/>
    </location>
</feature>
<sequence length="156" mass="16978">MADPETTALDALRDEAQTTSTPDVRAHLGRMQGEHAALLATGPWKAGAEDTLRSAIGMERKAQMEMRIGLGADADALPIRTTKALADMTLDDLLAEAHETRVMTLRVLDLLLDTATRRPVRAWTLGEEVPPEVYILSLRGRLERLGQGVAGQRLQG</sequence>
<reference evidence="3" key="1">
    <citation type="journal article" date="2019" name="Int. J. Syst. Evol. Microbiol.">
        <title>The Global Catalogue of Microorganisms (GCM) 10K type strain sequencing project: providing services to taxonomists for standard genome sequencing and annotation.</title>
        <authorList>
            <consortium name="The Broad Institute Genomics Platform"/>
            <consortium name="The Broad Institute Genome Sequencing Center for Infectious Disease"/>
            <person name="Wu L."/>
            <person name="Ma J."/>
        </authorList>
    </citation>
    <scope>NUCLEOTIDE SEQUENCE [LARGE SCALE GENOMIC DNA]</scope>
    <source>
        <strain evidence="3">CCTCC AB 2017081</strain>
    </source>
</reference>
<protein>
    <recommendedName>
        <fullName evidence="4">DUF222 domain-containing protein</fullName>
    </recommendedName>
</protein>
<dbReference type="RefSeq" id="WP_322473299.1">
    <property type="nucleotide sequence ID" value="NZ_JBHRZG010000007.1"/>
</dbReference>
<gene>
    <name evidence="2" type="ORF">ACFOSB_07320</name>
</gene>